<evidence type="ECO:0000313" key="2">
    <source>
        <dbReference type="EMBL" id="MBS6623306.1"/>
    </source>
</evidence>
<dbReference type="Proteomes" id="UP000811365">
    <property type="component" value="Unassembled WGS sequence"/>
</dbReference>
<reference evidence="2" key="1">
    <citation type="submission" date="2021-02" db="EMBL/GenBank/DDBJ databases">
        <title>Infant gut strain persistence is associated with maternal origin, phylogeny, and functional potential including surface adhesion and iron acquisition.</title>
        <authorList>
            <person name="Lou Y.C."/>
        </authorList>
    </citation>
    <scope>NUCLEOTIDE SEQUENCE</scope>
    <source>
        <strain evidence="2">L2_039_000G1_dasL2_039_000G1_maxbin2.maxbin.077</strain>
    </source>
</reference>
<dbReference type="Pfam" id="PF13730">
    <property type="entry name" value="HTH_36"/>
    <property type="match status" value="1"/>
</dbReference>
<gene>
    <name evidence="2" type="ORF">KH315_14375</name>
</gene>
<accession>A0A9E1GMW3</accession>
<feature type="region of interest" description="Disordered" evidence="1">
    <location>
        <begin position="103"/>
        <end position="193"/>
    </location>
</feature>
<dbReference type="AlphaFoldDB" id="A0A9E1GMW3"/>
<feature type="compositionally biased region" description="Basic and acidic residues" evidence="1">
    <location>
        <begin position="115"/>
        <end position="160"/>
    </location>
</feature>
<organism evidence="2 3">
    <name type="scientific">Faecalibacterium prausnitzii</name>
    <dbReference type="NCBI Taxonomy" id="853"/>
    <lineage>
        <taxon>Bacteria</taxon>
        <taxon>Bacillati</taxon>
        <taxon>Bacillota</taxon>
        <taxon>Clostridia</taxon>
        <taxon>Eubacteriales</taxon>
        <taxon>Oscillospiraceae</taxon>
        <taxon>Faecalibacterium</taxon>
    </lineage>
</organism>
<protein>
    <submittedName>
        <fullName evidence="2">Helix-turn-helix domain-containing protein</fullName>
    </submittedName>
</protein>
<evidence type="ECO:0000256" key="1">
    <source>
        <dbReference type="SAM" id="MobiDB-lite"/>
    </source>
</evidence>
<proteinExistence type="predicted"/>
<comment type="caution">
    <text evidence="2">The sequence shown here is derived from an EMBL/GenBank/DDBJ whole genome shotgun (WGS) entry which is preliminary data.</text>
</comment>
<evidence type="ECO:0000313" key="3">
    <source>
        <dbReference type="Proteomes" id="UP000811365"/>
    </source>
</evidence>
<sequence>MSYTAERWARSQTVGNSTAKAVLRELAFHHNGQTGLCCPSVNKIARVLEIKKADTITAAIRRLEEGGFISREFVRDPDTGQILRTEYALLGFVASEWAYPKNQDTSPEYQGTSPEKQDTVPQKTERGSPEKRGEGSPKNRDVTGNKNKEEEQKRDTHSDAPVDGDLFNDDVKEIKTPKRPKTPPTLCPFKDGDQIPPQYLEYVKRKRPDIDAQTEFEKFFNYHAGQGNKKSDWLAAWRYWVGNIKTYSRQIQRSTNIRFEGHDNDFSCIYG</sequence>
<dbReference type="EMBL" id="JAGZYH010000094">
    <property type="protein sequence ID" value="MBS6623306.1"/>
    <property type="molecule type" value="Genomic_DNA"/>
</dbReference>
<feature type="compositionally biased region" description="Polar residues" evidence="1">
    <location>
        <begin position="103"/>
        <end position="114"/>
    </location>
</feature>
<name>A0A9E1GMW3_9FIRM</name>